<sequence>MAKQVSPLIKLRGTIDDLNFYVSEDGFMARAKGGVSAERIKNDPKFNLTRLNGLEFGIGGRAGKSLRLALKSELSKIADKRLTSRLTKTMIAILQTDPVNDYGERRAENGDLSQLAAFEFNSKLPFNTAFEPQFSLSLNRATGQGAINLPAYTPQVDIISPDGSTHYNLFAAVVPVNFAVETNTAFRQSTGNLPYDNNPATATTLTINFPASSPDPIFVVLGIEFVKIVNGKVYEQSKAQNALQIVAVDVP</sequence>
<dbReference type="EMBL" id="CP032157">
    <property type="protein sequence ID" value="AXY78092.1"/>
    <property type="molecule type" value="Genomic_DNA"/>
</dbReference>
<reference evidence="1 2" key="1">
    <citation type="submission" date="2018-09" db="EMBL/GenBank/DDBJ databases">
        <title>Genome sequencing of strain 6GH32-13.</title>
        <authorList>
            <person name="Weon H.-Y."/>
            <person name="Heo J."/>
            <person name="Kwon S.-W."/>
        </authorList>
    </citation>
    <scope>NUCLEOTIDE SEQUENCE [LARGE SCALE GENOMIC DNA]</scope>
    <source>
        <strain evidence="1 2">5GH32-13</strain>
    </source>
</reference>
<protein>
    <submittedName>
        <fullName evidence="1">Uncharacterized protein</fullName>
    </submittedName>
</protein>
<accession>A0A3B7MU91</accession>
<gene>
    <name evidence="1" type="ORF">D3H65_30675</name>
</gene>
<dbReference type="OrthoDB" id="645138at2"/>
<dbReference type="AlphaFoldDB" id="A0A3B7MU91"/>
<organism evidence="1 2">
    <name type="scientific">Paraflavitalea soli</name>
    <dbReference type="NCBI Taxonomy" id="2315862"/>
    <lineage>
        <taxon>Bacteria</taxon>
        <taxon>Pseudomonadati</taxon>
        <taxon>Bacteroidota</taxon>
        <taxon>Chitinophagia</taxon>
        <taxon>Chitinophagales</taxon>
        <taxon>Chitinophagaceae</taxon>
        <taxon>Paraflavitalea</taxon>
    </lineage>
</organism>
<keyword evidence="2" id="KW-1185">Reference proteome</keyword>
<name>A0A3B7MU91_9BACT</name>
<evidence type="ECO:0000313" key="1">
    <source>
        <dbReference type="EMBL" id="AXY78092.1"/>
    </source>
</evidence>
<proteinExistence type="predicted"/>
<dbReference type="RefSeq" id="WP_119053965.1">
    <property type="nucleotide sequence ID" value="NZ_CP032157.1"/>
</dbReference>
<dbReference type="Proteomes" id="UP000263900">
    <property type="component" value="Chromosome"/>
</dbReference>
<dbReference type="KEGG" id="pseg:D3H65_30675"/>
<evidence type="ECO:0000313" key="2">
    <source>
        <dbReference type="Proteomes" id="UP000263900"/>
    </source>
</evidence>